<evidence type="ECO:0000313" key="3">
    <source>
        <dbReference type="EMBL" id="JAB68528.1"/>
    </source>
</evidence>
<feature type="compositionally biased region" description="Basic residues" evidence="1">
    <location>
        <begin position="109"/>
        <end position="126"/>
    </location>
</feature>
<dbReference type="AlphaFoldDB" id="V5H6Y8"/>
<sequence>MGPFIGLLLLVGASTAWGAAMTPAIDTEEDLDPNLMTTFSDLLGERIKLEKARTVEPSEEIKEALDANLEHLTNAFKGREDDLAVILAILEDLREAGNQSFDDADEYRRKKKKSRKPCGCNNKKRKKPKIGRIIGRIIG</sequence>
<feature type="region of interest" description="Disordered" evidence="1">
    <location>
        <begin position="104"/>
        <end position="126"/>
    </location>
</feature>
<feature type="signal peptide" evidence="2">
    <location>
        <begin position="1"/>
        <end position="18"/>
    </location>
</feature>
<evidence type="ECO:0000256" key="1">
    <source>
        <dbReference type="SAM" id="MobiDB-lite"/>
    </source>
</evidence>
<keyword evidence="2" id="KW-0732">Signal</keyword>
<feature type="chain" id="PRO_5004734905" evidence="2">
    <location>
        <begin position="19"/>
        <end position="139"/>
    </location>
</feature>
<evidence type="ECO:0000256" key="2">
    <source>
        <dbReference type="SAM" id="SignalP"/>
    </source>
</evidence>
<proteinExistence type="evidence at transcript level"/>
<protein>
    <submittedName>
        <fullName evidence="3">Putative secreted protein</fullName>
    </submittedName>
</protein>
<organism evidence="3">
    <name type="scientific">Ixodes ricinus</name>
    <name type="common">Common tick</name>
    <name type="synonym">Acarus ricinus</name>
    <dbReference type="NCBI Taxonomy" id="34613"/>
    <lineage>
        <taxon>Eukaryota</taxon>
        <taxon>Metazoa</taxon>
        <taxon>Ecdysozoa</taxon>
        <taxon>Arthropoda</taxon>
        <taxon>Chelicerata</taxon>
        <taxon>Arachnida</taxon>
        <taxon>Acari</taxon>
        <taxon>Parasitiformes</taxon>
        <taxon>Ixodida</taxon>
        <taxon>Ixodoidea</taxon>
        <taxon>Ixodidae</taxon>
        <taxon>Ixodinae</taxon>
        <taxon>Ixodes</taxon>
    </lineage>
</organism>
<accession>V5H6Y8</accession>
<dbReference type="EMBL" id="GANP01015940">
    <property type="protein sequence ID" value="JAB68528.1"/>
    <property type="molecule type" value="mRNA"/>
</dbReference>
<reference evidence="3" key="1">
    <citation type="journal article" date="2015" name="Sci. Rep.">
        <title>Tissue- and time-dependent transcription in Ixodes ricinus salivary glands and midguts when blood feeding on the vertebrate host.</title>
        <authorList>
            <person name="Kotsyfakis M."/>
            <person name="Schwarz A."/>
            <person name="Erhart J."/>
            <person name="Ribeiro J.M."/>
        </authorList>
    </citation>
    <scope>NUCLEOTIDE SEQUENCE</scope>
    <source>
        <tissue evidence="3">Salivary gland and midgut</tissue>
    </source>
</reference>
<name>V5H6Y8_IXORI</name>